<organism evidence="2 3">
    <name type="scientific">Brevundimonas intermedia</name>
    <dbReference type="NCBI Taxonomy" id="74315"/>
    <lineage>
        <taxon>Bacteria</taxon>
        <taxon>Pseudomonadati</taxon>
        <taxon>Pseudomonadota</taxon>
        <taxon>Alphaproteobacteria</taxon>
        <taxon>Caulobacterales</taxon>
        <taxon>Caulobacteraceae</taxon>
        <taxon>Brevundimonas</taxon>
    </lineage>
</organism>
<gene>
    <name evidence="2" type="ORF">GCM10017620_03240</name>
</gene>
<feature type="region of interest" description="Disordered" evidence="1">
    <location>
        <begin position="1"/>
        <end position="33"/>
    </location>
</feature>
<name>A0ABQ5T6E2_9CAUL</name>
<evidence type="ECO:0000256" key="1">
    <source>
        <dbReference type="SAM" id="MobiDB-lite"/>
    </source>
</evidence>
<protein>
    <submittedName>
        <fullName evidence="2">Uncharacterized protein</fullName>
    </submittedName>
</protein>
<evidence type="ECO:0000313" key="3">
    <source>
        <dbReference type="Proteomes" id="UP001143509"/>
    </source>
</evidence>
<proteinExistence type="predicted"/>
<keyword evidence="3" id="KW-1185">Reference proteome</keyword>
<evidence type="ECO:0000313" key="2">
    <source>
        <dbReference type="EMBL" id="GLK47351.1"/>
    </source>
</evidence>
<reference evidence="2" key="1">
    <citation type="journal article" date="2014" name="Int. J. Syst. Evol. Microbiol.">
        <title>Complete genome of a new Firmicutes species belonging to the dominant human colonic microbiota ('Ruminococcus bicirculans') reveals two chromosomes and a selective capacity to utilize plant glucans.</title>
        <authorList>
            <consortium name="NISC Comparative Sequencing Program"/>
            <person name="Wegmann U."/>
            <person name="Louis P."/>
            <person name="Goesmann A."/>
            <person name="Henrissat B."/>
            <person name="Duncan S.H."/>
            <person name="Flint H.J."/>
        </authorList>
    </citation>
    <scope>NUCLEOTIDE SEQUENCE</scope>
    <source>
        <strain evidence="2">VKM B-1499</strain>
    </source>
</reference>
<dbReference type="Proteomes" id="UP001143509">
    <property type="component" value="Unassembled WGS sequence"/>
</dbReference>
<sequence>MQAPNKAGNADVTAHPVHGAGERTSNINKVKTAAPKAATAQQAFIMTARIMARSFGDIGFDPKGGDQRVAIFQDF</sequence>
<accession>A0ABQ5T6E2</accession>
<reference evidence="2" key="2">
    <citation type="submission" date="2023-01" db="EMBL/GenBank/DDBJ databases">
        <authorList>
            <person name="Sun Q."/>
            <person name="Evtushenko L."/>
        </authorList>
    </citation>
    <scope>NUCLEOTIDE SEQUENCE</scope>
    <source>
        <strain evidence="2">VKM B-1499</strain>
    </source>
</reference>
<comment type="caution">
    <text evidence="2">The sequence shown here is derived from an EMBL/GenBank/DDBJ whole genome shotgun (WGS) entry which is preliminary data.</text>
</comment>
<dbReference type="EMBL" id="BSFD01000001">
    <property type="protein sequence ID" value="GLK47351.1"/>
    <property type="molecule type" value="Genomic_DNA"/>
</dbReference>